<dbReference type="InterPro" id="IPR012341">
    <property type="entry name" value="6hp_glycosidase-like_sf"/>
</dbReference>
<evidence type="ECO:0000259" key="2">
    <source>
        <dbReference type="Pfam" id="PF14742"/>
    </source>
</evidence>
<dbReference type="InterPro" id="IPR054491">
    <property type="entry name" value="MGH1-like_GH"/>
</dbReference>
<dbReference type="Gene3D" id="1.50.10.10">
    <property type="match status" value="1"/>
</dbReference>
<evidence type="ECO:0000259" key="3">
    <source>
        <dbReference type="Pfam" id="PF22422"/>
    </source>
</evidence>
<dbReference type="Pfam" id="PF22422">
    <property type="entry name" value="MGH1-like_GH"/>
    <property type="match status" value="1"/>
</dbReference>
<dbReference type="GO" id="GO:0005975">
    <property type="term" value="P:carbohydrate metabolic process"/>
    <property type="evidence" value="ECO:0007669"/>
    <property type="project" value="InterPro"/>
</dbReference>
<dbReference type="Pfam" id="PF14742">
    <property type="entry name" value="GDE_N_bis"/>
    <property type="match status" value="1"/>
</dbReference>
<keyword evidence="5" id="KW-1185">Reference proteome</keyword>
<dbReference type="Proteomes" id="UP000274515">
    <property type="component" value="Unassembled WGS sequence"/>
</dbReference>
<evidence type="ECO:0000313" key="4">
    <source>
        <dbReference type="EMBL" id="RRO18672.1"/>
    </source>
</evidence>
<protein>
    <submittedName>
        <fullName evidence="4">Amylo-alpha-1,6-glucosidase</fullName>
    </submittedName>
</protein>
<dbReference type="AlphaFoldDB" id="A0A426K055"/>
<accession>A0A426K055</accession>
<dbReference type="InterPro" id="IPR032856">
    <property type="entry name" value="GDE_N_bis"/>
</dbReference>
<feature type="region of interest" description="Disordered" evidence="1">
    <location>
        <begin position="1"/>
        <end position="22"/>
    </location>
</feature>
<dbReference type="SUPFAM" id="SSF48208">
    <property type="entry name" value="Six-hairpin glycosidases"/>
    <property type="match status" value="1"/>
</dbReference>
<gene>
    <name evidence="4" type="ORF">EIL87_06040</name>
</gene>
<proteinExistence type="predicted"/>
<evidence type="ECO:0000256" key="1">
    <source>
        <dbReference type="SAM" id="MobiDB-lite"/>
    </source>
</evidence>
<evidence type="ECO:0000313" key="5">
    <source>
        <dbReference type="Proteomes" id="UP000274515"/>
    </source>
</evidence>
<reference evidence="4 5" key="1">
    <citation type="submission" date="2018-11" db="EMBL/GenBank/DDBJ databases">
        <title>Saccharopolyspora rhizosphaerae sp. nov., an actinomycete isolated from rhizosphere soil in Thailand.</title>
        <authorList>
            <person name="Intra B."/>
            <person name="Euanorasetr J."/>
            <person name="Take A."/>
            <person name="Inahashi Y."/>
            <person name="Mori M."/>
            <person name="Panbangred W."/>
            <person name="Matsumoto A."/>
        </authorList>
    </citation>
    <scope>NUCLEOTIDE SEQUENCE [LARGE SCALE GENOMIC DNA]</scope>
    <source>
        <strain evidence="4 5">H219</strain>
    </source>
</reference>
<feature type="domain" description="Putative glycogen debranching enzyme N-terminal" evidence="2">
    <location>
        <begin position="37"/>
        <end position="209"/>
    </location>
</feature>
<comment type="caution">
    <text evidence="4">The sequence shown here is derived from an EMBL/GenBank/DDBJ whole genome shotgun (WGS) entry which is preliminary data.</text>
</comment>
<organism evidence="4 5">
    <name type="scientific">Saccharopolyspora rhizosphaerae</name>
    <dbReference type="NCBI Taxonomy" id="2492662"/>
    <lineage>
        <taxon>Bacteria</taxon>
        <taxon>Bacillati</taxon>
        <taxon>Actinomycetota</taxon>
        <taxon>Actinomycetes</taxon>
        <taxon>Pseudonocardiales</taxon>
        <taxon>Pseudonocardiaceae</taxon>
        <taxon>Saccharopolyspora</taxon>
    </lineage>
</organism>
<feature type="domain" description="Mannosylglycerate hydrolase MGH1-like glycoside hydrolase" evidence="3">
    <location>
        <begin position="362"/>
        <end position="595"/>
    </location>
</feature>
<dbReference type="EMBL" id="RSAA01000006">
    <property type="protein sequence ID" value="RRO18672.1"/>
    <property type="molecule type" value="Genomic_DNA"/>
</dbReference>
<dbReference type="InterPro" id="IPR008928">
    <property type="entry name" value="6-hairpin_glycosidase_sf"/>
</dbReference>
<sequence length="653" mass="69280">MLIPPSAVVKKRSGDPMPHGKQPALHELTTTLCAPNIALSSPSGQISRGDGTGLYRQDRRSLAHAAFGVGAAELVPVGSAAGTGHTRFQGLVRGHGDTTPDVGLHYVHDRTLTADAMRETWTLHNVSTESVTVTVTLNAATDLARMDQVKGGEQPALLDPSATEAEAAWKLDDCEVRLRLGSAADSVSVTDGDITWSWRVELEAAAARAFSFEVEQHETEQGGFLPKRPEPAVGLPLPEAASLEGDHGRLLRRSLADLDGLQLSDDGTPGTAFLAAGSPWFLTLFGRDSLLAARLLLPLSTDLAASTLRVLAARQGTKHDPDTEEQPGKIPHEQRRVAIDMDGENPLRLPPLYYGTIDATPLWVCLLHDAWRAGMAESEVRELLPALRAALEWVRGPGDADGDGFLEYSGSAGAGLSNQGWKDSGDGVRWADGTIATRPLALCEVQGYAYEAAIGGAAVLAAFGEDASTFREWAADLRERFRASFWLDDEHGRYPAIALDGDKRPVSGPTSNMAHLLGTGLLDAHEAELVAEQLGGPALNSGYGLRTLSAQVRGFNPFSYHCGSIWPHDTAIAVLGLASEGFHEQARALAEGLVHAGPAFDFRLPELFGGTDRGAGDAVSAYPSSCTPQAWAAAGATAVVGYLQGWNDPASER</sequence>
<name>A0A426K055_9PSEU</name>